<dbReference type="AlphaFoldDB" id="A0A7J7JXE4"/>
<evidence type="ECO:0000256" key="2">
    <source>
        <dbReference type="PROSITE-ProRule" id="PRU00104"/>
    </source>
</evidence>
<dbReference type="InterPro" id="IPR004939">
    <property type="entry name" value="APC_su10/DOC_dom"/>
</dbReference>
<dbReference type="PROSITE" id="PS51284">
    <property type="entry name" value="DOC"/>
    <property type="match status" value="1"/>
</dbReference>
<dbReference type="EMBL" id="VXIV02001712">
    <property type="protein sequence ID" value="KAF6030394.1"/>
    <property type="molecule type" value="Genomic_DNA"/>
</dbReference>
<feature type="active site" description="Glycyl thioester intermediate" evidence="2">
    <location>
        <position position="826"/>
    </location>
</feature>
<proteinExistence type="predicted"/>
<dbReference type="PANTHER" id="PTHR46654:SF1">
    <property type="entry name" value="E3 UBIQUITIN-PROTEIN LIGASE HECTD3"/>
    <property type="match status" value="1"/>
</dbReference>
<protein>
    <submittedName>
        <fullName evidence="6">HECTD3</fullName>
    </submittedName>
</protein>
<keyword evidence="7" id="KW-1185">Reference proteome</keyword>
<evidence type="ECO:0000313" key="6">
    <source>
        <dbReference type="EMBL" id="KAF6030394.1"/>
    </source>
</evidence>
<comment type="caution">
    <text evidence="6">The sequence shown here is derived from an EMBL/GenBank/DDBJ whole genome shotgun (WGS) entry which is preliminary data.</text>
</comment>
<dbReference type="Gene3D" id="3.90.1750.10">
    <property type="entry name" value="Hect, E3 ligase catalytic domains"/>
    <property type="match status" value="1"/>
</dbReference>
<dbReference type="SMART" id="SM01337">
    <property type="entry name" value="APC10"/>
    <property type="match status" value="1"/>
</dbReference>
<evidence type="ECO:0000259" key="5">
    <source>
        <dbReference type="PROSITE" id="PS51284"/>
    </source>
</evidence>
<evidence type="ECO:0000259" key="4">
    <source>
        <dbReference type="PROSITE" id="PS50237"/>
    </source>
</evidence>
<evidence type="ECO:0000256" key="1">
    <source>
        <dbReference type="ARBA" id="ARBA00022786"/>
    </source>
</evidence>
<dbReference type="OrthoDB" id="8068875at2759"/>
<dbReference type="Pfam" id="PF00632">
    <property type="entry name" value="HECT"/>
    <property type="match status" value="1"/>
</dbReference>
<dbReference type="Proteomes" id="UP000593567">
    <property type="component" value="Unassembled WGS sequence"/>
</dbReference>
<reference evidence="6" key="1">
    <citation type="submission" date="2020-06" db="EMBL/GenBank/DDBJ databases">
        <title>Draft genome of Bugula neritina, a colonial animal packing powerful symbionts and potential medicines.</title>
        <authorList>
            <person name="Rayko M."/>
        </authorList>
    </citation>
    <scope>NUCLEOTIDE SEQUENCE [LARGE SCALE GENOMIC DNA]</scope>
    <source>
        <strain evidence="6">Kwan_BN1</strain>
    </source>
</reference>
<dbReference type="InterPro" id="IPR042469">
    <property type="entry name" value="HECTD3"/>
</dbReference>
<dbReference type="Gene3D" id="2.60.120.260">
    <property type="entry name" value="Galactose-binding domain-like"/>
    <property type="match status" value="1"/>
</dbReference>
<dbReference type="SUPFAM" id="SSF49785">
    <property type="entry name" value="Galactose-binding domain-like"/>
    <property type="match status" value="1"/>
</dbReference>
<organism evidence="6 7">
    <name type="scientific">Bugula neritina</name>
    <name type="common">Brown bryozoan</name>
    <name type="synonym">Sertularia neritina</name>
    <dbReference type="NCBI Taxonomy" id="10212"/>
    <lineage>
        <taxon>Eukaryota</taxon>
        <taxon>Metazoa</taxon>
        <taxon>Spiralia</taxon>
        <taxon>Lophotrochozoa</taxon>
        <taxon>Bryozoa</taxon>
        <taxon>Gymnolaemata</taxon>
        <taxon>Cheilostomatida</taxon>
        <taxon>Flustrina</taxon>
        <taxon>Buguloidea</taxon>
        <taxon>Bugulidae</taxon>
        <taxon>Bugula</taxon>
    </lineage>
</organism>
<dbReference type="SMART" id="SM00119">
    <property type="entry name" value="HECTc"/>
    <property type="match status" value="1"/>
</dbReference>
<keyword evidence="1 2" id="KW-0833">Ubl conjugation pathway</keyword>
<dbReference type="GO" id="GO:0043161">
    <property type="term" value="P:proteasome-mediated ubiquitin-dependent protein catabolic process"/>
    <property type="evidence" value="ECO:0007669"/>
    <property type="project" value="TreeGrafter"/>
</dbReference>
<dbReference type="InterPro" id="IPR000569">
    <property type="entry name" value="HECT_dom"/>
</dbReference>
<feature type="domain" description="HECT" evidence="4">
    <location>
        <begin position="536"/>
        <end position="860"/>
    </location>
</feature>
<dbReference type="PROSITE" id="PS50022">
    <property type="entry name" value="FA58C_3"/>
    <property type="match status" value="1"/>
</dbReference>
<feature type="domain" description="F5/8 type C" evidence="3">
    <location>
        <begin position="229"/>
        <end position="294"/>
    </location>
</feature>
<feature type="domain" description="DOC" evidence="5">
    <location>
        <begin position="214"/>
        <end position="397"/>
    </location>
</feature>
<dbReference type="PANTHER" id="PTHR46654">
    <property type="entry name" value="E3 UBIQUITIN-PROTEIN LIGASE HECTD3"/>
    <property type="match status" value="1"/>
</dbReference>
<gene>
    <name evidence="6" type="ORF">EB796_011311</name>
</gene>
<dbReference type="Gene3D" id="3.30.2410.10">
    <property type="entry name" value="Hect, E3 ligase catalytic domain"/>
    <property type="match status" value="1"/>
</dbReference>
<dbReference type="InterPro" id="IPR035983">
    <property type="entry name" value="Hect_E3_ubiquitin_ligase"/>
</dbReference>
<accession>A0A7J7JXE4</accession>
<dbReference type="PROSITE" id="PS50237">
    <property type="entry name" value="HECT"/>
    <property type="match status" value="1"/>
</dbReference>
<evidence type="ECO:0000259" key="3">
    <source>
        <dbReference type="PROSITE" id="PS50022"/>
    </source>
</evidence>
<dbReference type="Gene3D" id="3.30.2160.10">
    <property type="entry name" value="Hect, E3 ligase catalytic domain"/>
    <property type="match status" value="1"/>
</dbReference>
<dbReference type="InterPro" id="IPR008979">
    <property type="entry name" value="Galactose-bd-like_sf"/>
</dbReference>
<dbReference type="InterPro" id="IPR000421">
    <property type="entry name" value="FA58C"/>
</dbReference>
<evidence type="ECO:0000313" key="7">
    <source>
        <dbReference type="Proteomes" id="UP000593567"/>
    </source>
</evidence>
<dbReference type="Pfam" id="PF03256">
    <property type="entry name" value="ANAPC10"/>
    <property type="match status" value="1"/>
</dbReference>
<dbReference type="SUPFAM" id="SSF56204">
    <property type="entry name" value="Hect, E3 ligase catalytic domain"/>
    <property type="match status" value="1"/>
</dbReference>
<name>A0A7J7JXE4_BUGNE</name>
<sequence>MRAQIDSCRARIARIRCLKECLKCFAAVKPFPNYLCYTCREVEFSCSSSYLASHSDIATYSNHFFLPDNTDLSLTESLKYVIPVGTVACDINTKFFCSGEPIFTKYGVWQKLFTVKQGTGANVTTKEFNPPVWVLTQGTSSEEPAYLEPENRSHEIHSSFANNWKYDDSIPINHWMSCIESQHSLTLSRKAFVAPADTDTVSELQEIPPGWSSECDEQLVHLLADNSDCNSSNLGTIKNYVDQITVSTTCGNDDENTLTDGNNETFWESDGNHGQHWIRLKMKKGTVISRLYITLDMDDENYLPDHVVVAGGDLDDMNVIADCRIDLSYTSGVRDECILTDACKHYPYIEIRIKSCKDEGIDTRIRGLKISSSREAELGFSVNMFADKERLCRYPALEGYNKKILYRRAQIIQRLTLLIDSVLNFIVPSWNTDSGSATLVQNVKHLLPLSTKRMTLLDSLIKDSESRESSVSNSNFPKVVINRRTAAEHRANPSADPDGVNSVFHQIYEGLKQRSSDERPLDYRWPGHCSQWWECKFVSEGIIDQGGGFRDSLCDLAEELCPSDPHAPVPLTLFVRAPNQTSSDGNTSRDVFVPNPSCTKFPQYSWLGKLMGACFRSRENLVLALPGFVWKKISNEKVDWAADYSSVDTAEVRLLETLETTDQESFQAHFSERTWTVTLSNGTVKELVDDGENTPLLYEDRLKYGKLAREVRMAESDDQVRAIREGFLSVVPEAALNLITWREIEIRICGNPEITIEELRKSVHLDELEASDERMKMFWEAMTNFSYEDRSRFLRFVTGRKRLPCPLYISPNKASAIDCLPESSTCSNTLYLPRYSSITVAEQKLRYAAYNCVAIDTDLNPWE</sequence>
<dbReference type="GO" id="GO:0004842">
    <property type="term" value="F:ubiquitin-protein transferase activity"/>
    <property type="evidence" value="ECO:0007669"/>
    <property type="project" value="InterPro"/>
</dbReference>